<feature type="compositionally biased region" description="Basic and acidic residues" evidence="1">
    <location>
        <begin position="14"/>
        <end position="29"/>
    </location>
</feature>
<evidence type="ECO:0000256" key="1">
    <source>
        <dbReference type="SAM" id="MobiDB-lite"/>
    </source>
</evidence>
<reference evidence="2 3" key="1">
    <citation type="journal article" date="2018" name="IMA Fungus">
        <title>IMA Genome-F 10: Nine draft genome sequences of Claviceps purpurea s.lat., including C. arundinis, C. humidiphila, and C. cf. spartinae, pseudomolecules for the pitch canker pathogen Fusarium circinatum, draft genome of Davidsoniella eucalypti, Grosmannia galeiformis, Quambalaria eucalypti, and Teratosphaeria destructans.</title>
        <authorList>
            <person name="Wingfield B.D."/>
            <person name="Liu M."/>
            <person name="Nguyen H.D."/>
            <person name="Lane F.A."/>
            <person name="Morgan S.W."/>
            <person name="De Vos L."/>
            <person name="Wilken P.M."/>
            <person name="Duong T.A."/>
            <person name="Aylward J."/>
            <person name="Coetzee M.P."/>
            <person name="Dadej K."/>
            <person name="De Beer Z.W."/>
            <person name="Findlay W."/>
            <person name="Havenga M."/>
            <person name="Kolarik M."/>
            <person name="Menzies J.G."/>
            <person name="Naidoo K."/>
            <person name="Pochopski O."/>
            <person name="Shoukouhi P."/>
            <person name="Santana Q.C."/>
            <person name="Seifert K.A."/>
            <person name="Soal N."/>
            <person name="Steenkamp E.T."/>
            <person name="Tatham C.T."/>
            <person name="van der Nest M.A."/>
            <person name="Wingfield M.J."/>
        </authorList>
    </citation>
    <scope>NUCLEOTIDE SEQUENCE [LARGE SCALE GENOMIC DNA]</scope>
    <source>
        <strain evidence="2">CMW44962</strain>
    </source>
</reference>
<protein>
    <submittedName>
        <fullName evidence="2">Uncharacterized protein</fullName>
    </submittedName>
</protein>
<dbReference type="EMBL" id="RIBY02000402">
    <property type="protein sequence ID" value="KAH9843277.1"/>
    <property type="molecule type" value="Genomic_DNA"/>
</dbReference>
<organism evidence="2 3">
    <name type="scientific">Teratosphaeria destructans</name>
    <dbReference type="NCBI Taxonomy" id="418781"/>
    <lineage>
        <taxon>Eukaryota</taxon>
        <taxon>Fungi</taxon>
        <taxon>Dikarya</taxon>
        <taxon>Ascomycota</taxon>
        <taxon>Pezizomycotina</taxon>
        <taxon>Dothideomycetes</taxon>
        <taxon>Dothideomycetidae</taxon>
        <taxon>Mycosphaerellales</taxon>
        <taxon>Teratosphaeriaceae</taxon>
        <taxon>Teratosphaeria</taxon>
    </lineage>
</organism>
<gene>
    <name evidence="2" type="ORF">Tdes44962_MAKER07533</name>
</gene>
<evidence type="ECO:0000313" key="2">
    <source>
        <dbReference type="EMBL" id="KAH9843277.1"/>
    </source>
</evidence>
<comment type="caution">
    <text evidence="2">The sequence shown here is derived from an EMBL/GenBank/DDBJ whole genome shotgun (WGS) entry which is preliminary data.</text>
</comment>
<accession>A0A9W7W5N7</accession>
<name>A0A9W7W5N7_9PEZI</name>
<evidence type="ECO:0000313" key="3">
    <source>
        <dbReference type="Proteomes" id="UP001138500"/>
    </source>
</evidence>
<reference evidence="2 3" key="2">
    <citation type="journal article" date="2021" name="Curr. Genet.">
        <title>Genetic response to nitrogen starvation in the aggressive Eucalyptus foliar pathogen Teratosphaeria destructans.</title>
        <authorList>
            <person name="Havenga M."/>
            <person name="Wingfield B.D."/>
            <person name="Wingfield M.J."/>
            <person name="Dreyer L.L."/>
            <person name="Roets F."/>
            <person name="Aylward J."/>
        </authorList>
    </citation>
    <scope>NUCLEOTIDE SEQUENCE [LARGE SCALE GENOMIC DNA]</scope>
    <source>
        <strain evidence="2">CMW44962</strain>
    </source>
</reference>
<feature type="compositionally biased region" description="Acidic residues" evidence="1">
    <location>
        <begin position="1"/>
        <end position="13"/>
    </location>
</feature>
<dbReference type="Proteomes" id="UP001138500">
    <property type="component" value="Unassembled WGS sequence"/>
</dbReference>
<sequence length="154" mass="16159">MNDVADAEADAVVDDVKTTDDDPLDRPLVDVDTIDEGTVVTDEAESEPNKLESVREAMLDEGAALEMDALSEVEDGEVGTPGREVATIMMLDVENFVGARVVLESPNVALGPGKSVELDVGVPAGRADDAKVTMLLVSDACEANPLAWLCTADT</sequence>
<keyword evidence="3" id="KW-1185">Reference proteome</keyword>
<proteinExistence type="predicted"/>
<dbReference type="AlphaFoldDB" id="A0A9W7W5N7"/>
<feature type="region of interest" description="Disordered" evidence="1">
    <location>
        <begin position="1"/>
        <end position="29"/>
    </location>
</feature>